<dbReference type="CDD" id="cd20301">
    <property type="entry name" value="cupin_ChrR"/>
    <property type="match status" value="1"/>
</dbReference>
<evidence type="ECO:0000259" key="2">
    <source>
        <dbReference type="Pfam" id="PF12973"/>
    </source>
</evidence>
<dbReference type="Gene3D" id="1.10.10.1320">
    <property type="entry name" value="Anti-sigma factor, zinc-finger domain"/>
    <property type="match status" value="1"/>
</dbReference>
<evidence type="ECO:0000313" key="3">
    <source>
        <dbReference type="EMBL" id="MDP9896825.1"/>
    </source>
</evidence>
<feature type="domain" description="ChrR-like cupin" evidence="2">
    <location>
        <begin position="105"/>
        <end position="197"/>
    </location>
</feature>
<dbReference type="InterPro" id="IPR011051">
    <property type="entry name" value="RmlC_Cupin_sf"/>
</dbReference>
<dbReference type="InterPro" id="IPR025979">
    <property type="entry name" value="ChrR-like_cupin_dom"/>
</dbReference>
<accession>A0AAW8DBW2</accession>
<dbReference type="InterPro" id="IPR014710">
    <property type="entry name" value="RmlC-like_jellyroll"/>
</dbReference>
<dbReference type="RefSeq" id="WP_307601618.1">
    <property type="nucleotide sequence ID" value="NZ_JAUSRD010000021.1"/>
</dbReference>
<dbReference type="Gene3D" id="2.60.120.10">
    <property type="entry name" value="Jelly Rolls"/>
    <property type="match status" value="1"/>
</dbReference>
<dbReference type="InterPro" id="IPR012807">
    <property type="entry name" value="Anti-sigma_ChrR"/>
</dbReference>
<evidence type="ECO:0000256" key="1">
    <source>
        <dbReference type="SAM" id="MobiDB-lite"/>
    </source>
</evidence>
<organism evidence="3 4">
    <name type="scientific">Variovorax boronicumulans</name>
    <dbReference type="NCBI Taxonomy" id="436515"/>
    <lineage>
        <taxon>Bacteria</taxon>
        <taxon>Pseudomonadati</taxon>
        <taxon>Pseudomonadota</taxon>
        <taxon>Betaproteobacteria</taxon>
        <taxon>Burkholderiales</taxon>
        <taxon>Comamonadaceae</taxon>
        <taxon>Variovorax</taxon>
    </lineage>
</organism>
<dbReference type="Pfam" id="PF12973">
    <property type="entry name" value="Cupin_7"/>
    <property type="match status" value="1"/>
</dbReference>
<feature type="region of interest" description="Disordered" evidence="1">
    <location>
        <begin position="76"/>
        <end position="96"/>
    </location>
</feature>
<reference evidence="3" key="1">
    <citation type="submission" date="2023-07" db="EMBL/GenBank/DDBJ databases">
        <title>Sorghum-associated microbial communities from plants grown in Nebraska, USA.</title>
        <authorList>
            <person name="Schachtman D."/>
        </authorList>
    </citation>
    <scope>NUCLEOTIDE SEQUENCE</scope>
    <source>
        <strain evidence="3">DS3754</strain>
    </source>
</reference>
<sequence>MICHHPGDDLLLSLAAGHLPAASALVVQAHAERCTQCQSRLRTLECVGGVLLDEMEPATLSSQALARTLAVIDAPPERTAPLKSRSSRSERPSLPAGMTWPRALEDCMATPWRWLAPGMRWSRLKLPNSPDARLFLLRIGAGRSLATHTHSDTELTQVLYGSFHDGRDQFCAGDFDAADPTVHHQPTVKTESECICLASIEGRMRFDNPLARAMASLIGM</sequence>
<dbReference type="InterPro" id="IPR041916">
    <property type="entry name" value="Anti_sigma_zinc_sf"/>
</dbReference>
<evidence type="ECO:0000313" key="4">
    <source>
        <dbReference type="Proteomes" id="UP001242045"/>
    </source>
</evidence>
<dbReference type="SUPFAM" id="SSF51182">
    <property type="entry name" value="RmlC-like cupins"/>
    <property type="match status" value="1"/>
</dbReference>
<name>A0AAW8DBW2_9BURK</name>
<protein>
    <submittedName>
        <fullName evidence="3">Transcriptional regulator</fullName>
    </submittedName>
</protein>
<dbReference type="NCBIfam" id="TIGR02451">
    <property type="entry name" value="anti_sig_ChrR"/>
    <property type="match status" value="1"/>
</dbReference>
<dbReference type="EMBL" id="JAUSRD010000021">
    <property type="protein sequence ID" value="MDP9896825.1"/>
    <property type="molecule type" value="Genomic_DNA"/>
</dbReference>
<gene>
    <name evidence="3" type="ORF">J2W31_005966</name>
</gene>
<proteinExistence type="predicted"/>
<dbReference type="Proteomes" id="UP001242045">
    <property type="component" value="Unassembled WGS sequence"/>
</dbReference>
<dbReference type="AlphaFoldDB" id="A0AAW8DBW2"/>
<comment type="caution">
    <text evidence="3">The sequence shown here is derived from an EMBL/GenBank/DDBJ whole genome shotgun (WGS) entry which is preliminary data.</text>
</comment>